<keyword evidence="8" id="KW-1185">Reference proteome</keyword>
<evidence type="ECO:0000256" key="4">
    <source>
        <dbReference type="ARBA" id="ARBA00022803"/>
    </source>
</evidence>
<dbReference type="Proteomes" id="UP000597762">
    <property type="component" value="Unassembled WGS sequence"/>
</dbReference>
<evidence type="ECO:0000259" key="6">
    <source>
        <dbReference type="Pfam" id="PF13877"/>
    </source>
</evidence>
<feature type="domain" description="RNA-polymerase II-associated protein 3-like C-terminal" evidence="6">
    <location>
        <begin position="178"/>
        <end position="269"/>
    </location>
</feature>
<dbReference type="InterPro" id="IPR051982">
    <property type="entry name" value="CiliaryAsmbly_MitoImport"/>
</dbReference>
<evidence type="ECO:0000313" key="7">
    <source>
        <dbReference type="EMBL" id="CAE1233676.1"/>
    </source>
</evidence>
<evidence type="ECO:0000313" key="8">
    <source>
        <dbReference type="Proteomes" id="UP000597762"/>
    </source>
</evidence>
<name>A0A812BNY3_ACAPH</name>
<dbReference type="GO" id="GO:0006626">
    <property type="term" value="P:protein targeting to mitochondrion"/>
    <property type="evidence" value="ECO:0007669"/>
    <property type="project" value="TreeGrafter"/>
</dbReference>
<dbReference type="GO" id="GO:0031072">
    <property type="term" value="F:heat shock protein binding"/>
    <property type="evidence" value="ECO:0007669"/>
    <property type="project" value="TreeGrafter"/>
</dbReference>
<organism evidence="7 8">
    <name type="scientific">Acanthosepion pharaonis</name>
    <name type="common">Pharaoh cuttlefish</name>
    <name type="synonym">Sepia pharaonis</name>
    <dbReference type="NCBI Taxonomy" id="158019"/>
    <lineage>
        <taxon>Eukaryota</taxon>
        <taxon>Metazoa</taxon>
        <taxon>Spiralia</taxon>
        <taxon>Lophotrochozoa</taxon>
        <taxon>Mollusca</taxon>
        <taxon>Cephalopoda</taxon>
        <taxon>Coleoidea</taxon>
        <taxon>Decapodiformes</taxon>
        <taxon>Sepiida</taxon>
        <taxon>Sepiina</taxon>
        <taxon>Sepiidae</taxon>
        <taxon>Acanthosepion</taxon>
    </lineage>
</organism>
<dbReference type="InterPro" id="IPR025986">
    <property type="entry name" value="RPAP3-like_C"/>
</dbReference>
<keyword evidence="3" id="KW-0677">Repeat</keyword>
<accession>A0A812BNY3</accession>
<comment type="caution">
    <text evidence="7">The sequence shown here is derived from an EMBL/GenBank/DDBJ whole genome shotgun (WGS) entry which is preliminary data.</text>
</comment>
<feature type="compositionally biased region" description="Polar residues" evidence="5">
    <location>
        <begin position="143"/>
        <end position="155"/>
    </location>
</feature>
<evidence type="ECO:0000256" key="3">
    <source>
        <dbReference type="ARBA" id="ARBA00022737"/>
    </source>
</evidence>
<gene>
    <name evidence="7" type="ORF">SPHA_19045</name>
</gene>
<feature type="compositionally biased region" description="Basic residues" evidence="5">
    <location>
        <begin position="128"/>
        <end position="137"/>
    </location>
</feature>
<protein>
    <submittedName>
        <fullName evidence="7">SPAG1</fullName>
    </submittedName>
</protein>
<dbReference type="Gene3D" id="1.25.40.10">
    <property type="entry name" value="Tetratricopeptide repeat domain"/>
    <property type="match status" value="1"/>
</dbReference>
<proteinExistence type="predicted"/>
<dbReference type="AlphaFoldDB" id="A0A812BNY3"/>
<feature type="compositionally biased region" description="Low complexity" evidence="5">
    <location>
        <begin position="108"/>
        <end position="127"/>
    </location>
</feature>
<feature type="region of interest" description="Disordered" evidence="5">
    <location>
        <begin position="52"/>
        <end position="174"/>
    </location>
</feature>
<dbReference type="PANTHER" id="PTHR45984">
    <property type="entry name" value="RNA (RNA) POLYMERASE II ASSOCIATED PROTEIN HOMOLOG"/>
    <property type="match status" value="1"/>
</dbReference>
<evidence type="ECO:0000256" key="2">
    <source>
        <dbReference type="ARBA" id="ARBA00022490"/>
    </source>
</evidence>
<comment type="subcellular location">
    <subcellularLocation>
        <location evidence="1">Cytoplasm</location>
    </subcellularLocation>
</comment>
<sequence length="301" mass="33092">MFRRAQAKKLKQHYRESISDLKNLLTMDPKNSAAKKELEVVKNFWRQELNAMKASMGEGKSKKDSNKCNQESNTVPPAPSGGANGSGKKGSKQRTRVCVHDVDEDNNSSSSSSSSSQSKSPSVPVTKSHGKHHKNSAPKKAEGNTQQNQAPSNNKKGCKSGGRTAPPPPVAAPHIDKATPYEFLKAWNSLKTVRNTKPYADLLAQVPPEDLPKMISNKLDAAMLNLITRCVSEHYADRGTAELGLQILSNVTKVERFQTIAMFMSSKEKSDLLSLLETLAANQTLYGEEEMQKLKHEYGLK</sequence>
<keyword evidence="4" id="KW-0802">TPR repeat</keyword>
<dbReference type="Pfam" id="PF13877">
    <property type="entry name" value="RPAP3_C"/>
    <property type="match status" value="1"/>
</dbReference>
<dbReference type="GO" id="GO:0005739">
    <property type="term" value="C:mitochondrion"/>
    <property type="evidence" value="ECO:0007669"/>
    <property type="project" value="TreeGrafter"/>
</dbReference>
<evidence type="ECO:0000256" key="5">
    <source>
        <dbReference type="SAM" id="MobiDB-lite"/>
    </source>
</evidence>
<dbReference type="GO" id="GO:0005829">
    <property type="term" value="C:cytosol"/>
    <property type="evidence" value="ECO:0007669"/>
    <property type="project" value="TreeGrafter"/>
</dbReference>
<reference evidence="7" key="1">
    <citation type="submission" date="2021-01" db="EMBL/GenBank/DDBJ databases">
        <authorList>
            <person name="Li R."/>
            <person name="Bekaert M."/>
        </authorList>
    </citation>
    <scope>NUCLEOTIDE SEQUENCE</scope>
    <source>
        <strain evidence="7">Farmed</strain>
    </source>
</reference>
<dbReference type="OrthoDB" id="2942533at2759"/>
<dbReference type="InterPro" id="IPR011990">
    <property type="entry name" value="TPR-like_helical_dom_sf"/>
</dbReference>
<dbReference type="PANTHER" id="PTHR45984:SF1">
    <property type="entry name" value="SPAG1 AXONEMAL DYNEIN ASSEMBLY FACTOR"/>
    <property type="match status" value="1"/>
</dbReference>
<dbReference type="EMBL" id="CAHIKZ030000690">
    <property type="protein sequence ID" value="CAE1233676.1"/>
    <property type="molecule type" value="Genomic_DNA"/>
</dbReference>
<keyword evidence="2" id="KW-0963">Cytoplasm</keyword>
<evidence type="ECO:0000256" key="1">
    <source>
        <dbReference type="ARBA" id="ARBA00004496"/>
    </source>
</evidence>